<accession>A0A9W9WNE2</accession>
<protein>
    <submittedName>
        <fullName evidence="2">Uncharacterized protein</fullName>
    </submittedName>
</protein>
<evidence type="ECO:0000256" key="1">
    <source>
        <dbReference type="SAM" id="MobiDB-lite"/>
    </source>
</evidence>
<evidence type="ECO:0000313" key="2">
    <source>
        <dbReference type="EMBL" id="KAJ5470622.1"/>
    </source>
</evidence>
<evidence type="ECO:0000313" key="3">
    <source>
        <dbReference type="Proteomes" id="UP001147760"/>
    </source>
</evidence>
<keyword evidence="3" id="KW-1185">Reference proteome</keyword>
<dbReference type="OrthoDB" id="39175at2759"/>
<reference evidence="2" key="2">
    <citation type="journal article" date="2023" name="IMA Fungus">
        <title>Comparative genomic study of the Penicillium genus elucidates a diverse pangenome and 15 lateral gene transfer events.</title>
        <authorList>
            <person name="Petersen C."/>
            <person name="Sorensen T."/>
            <person name="Nielsen M.R."/>
            <person name="Sondergaard T.E."/>
            <person name="Sorensen J.L."/>
            <person name="Fitzpatrick D.A."/>
            <person name="Frisvad J.C."/>
            <person name="Nielsen K.L."/>
        </authorList>
    </citation>
    <scope>NUCLEOTIDE SEQUENCE</scope>
    <source>
        <strain evidence="2">IBT 17660</strain>
    </source>
</reference>
<proteinExistence type="predicted"/>
<reference evidence="2" key="1">
    <citation type="submission" date="2022-12" db="EMBL/GenBank/DDBJ databases">
        <authorList>
            <person name="Petersen C."/>
        </authorList>
    </citation>
    <scope>NUCLEOTIDE SEQUENCE</scope>
    <source>
        <strain evidence="2">IBT 17660</strain>
    </source>
</reference>
<dbReference type="EMBL" id="JAPWDO010000005">
    <property type="protein sequence ID" value="KAJ5470622.1"/>
    <property type="molecule type" value="Genomic_DNA"/>
</dbReference>
<sequence length="81" mass="9479">MNRVFGNQAHGGSALRQHLPQLSRPEHGRPIKRKRKRKVWIPQTQIKSCVRDLSTQENKMRNYQSAQMLVLQQSQHTLFSS</sequence>
<organism evidence="2 3">
    <name type="scientific">Penicillium desertorum</name>
    <dbReference type="NCBI Taxonomy" id="1303715"/>
    <lineage>
        <taxon>Eukaryota</taxon>
        <taxon>Fungi</taxon>
        <taxon>Dikarya</taxon>
        <taxon>Ascomycota</taxon>
        <taxon>Pezizomycotina</taxon>
        <taxon>Eurotiomycetes</taxon>
        <taxon>Eurotiomycetidae</taxon>
        <taxon>Eurotiales</taxon>
        <taxon>Aspergillaceae</taxon>
        <taxon>Penicillium</taxon>
    </lineage>
</organism>
<feature type="region of interest" description="Disordered" evidence="1">
    <location>
        <begin position="1"/>
        <end position="38"/>
    </location>
</feature>
<dbReference type="AlphaFoldDB" id="A0A9W9WNE2"/>
<name>A0A9W9WNE2_9EURO</name>
<gene>
    <name evidence="2" type="ORF">N7530_007979</name>
</gene>
<dbReference type="Proteomes" id="UP001147760">
    <property type="component" value="Unassembled WGS sequence"/>
</dbReference>
<comment type="caution">
    <text evidence="2">The sequence shown here is derived from an EMBL/GenBank/DDBJ whole genome shotgun (WGS) entry which is preliminary data.</text>
</comment>